<evidence type="ECO:0000313" key="2">
    <source>
        <dbReference type="EMBL" id="KIL80011.1"/>
    </source>
</evidence>
<keyword evidence="3" id="KW-1185">Reference proteome</keyword>
<dbReference type="Gene3D" id="3.40.250.10">
    <property type="entry name" value="Rhodanese-like domain"/>
    <property type="match status" value="1"/>
</dbReference>
<dbReference type="InterPro" id="IPR036873">
    <property type="entry name" value="Rhodanese-like_dom_sf"/>
</dbReference>
<evidence type="ECO:0000313" key="3">
    <source>
        <dbReference type="Proteomes" id="UP000031982"/>
    </source>
</evidence>
<dbReference type="SMART" id="SM00450">
    <property type="entry name" value="RHOD"/>
    <property type="match status" value="1"/>
</dbReference>
<reference evidence="2 3" key="1">
    <citation type="submission" date="2015-01" db="EMBL/GenBank/DDBJ databases">
        <title>Genome Assembly of Bacillus badius MTCC 1458.</title>
        <authorList>
            <person name="Verma A."/>
            <person name="Khatri I."/>
            <person name="Mual P."/>
            <person name="Subramanian S."/>
            <person name="Krishnamurthi S."/>
        </authorList>
    </citation>
    <scope>NUCLEOTIDE SEQUENCE [LARGE SCALE GENOMIC DNA]</scope>
    <source>
        <strain evidence="2 3">MTCC 1458</strain>
    </source>
</reference>
<dbReference type="SUPFAM" id="SSF52821">
    <property type="entry name" value="Rhodanese/Cell cycle control phosphatase"/>
    <property type="match status" value="1"/>
</dbReference>
<gene>
    <name evidence="2" type="ORF">SD77_2465</name>
</gene>
<sequence length="99" mass="10876">MFPEILPEEVERLLQEHKNICVLDVREAGEVAAGKIPGAMHLPLGQVLTRAKELDPDKEYIVVCRSGNRSSLACEWLTEKGLKVKNMTGGMNGWTGAAE</sequence>
<dbReference type="InterPro" id="IPR050229">
    <property type="entry name" value="GlpE_sulfurtransferase"/>
</dbReference>
<dbReference type="PANTHER" id="PTHR43031">
    <property type="entry name" value="FAD-DEPENDENT OXIDOREDUCTASE"/>
    <property type="match status" value="1"/>
</dbReference>
<dbReference type="Pfam" id="PF00581">
    <property type="entry name" value="Rhodanese"/>
    <property type="match status" value="1"/>
</dbReference>
<comment type="caution">
    <text evidence="2">The sequence shown here is derived from an EMBL/GenBank/DDBJ whole genome shotgun (WGS) entry which is preliminary data.</text>
</comment>
<dbReference type="InterPro" id="IPR001763">
    <property type="entry name" value="Rhodanese-like_dom"/>
</dbReference>
<dbReference type="PANTHER" id="PTHR43031:SF17">
    <property type="entry name" value="SULFURTRANSFERASE YTWF-RELATED"/>
    <property type="match status" value="1"/>
</dbReference>
<organism evidence="2 3">
    <name type="scientific">Bacillus badius</name>
    <dbReference type="NCBI Taxonomy" id="1455"/>
    <lineage>
        <taxon>Bacteria</taxon>
        <taxon>Bacillati</taxon>
        <taxon>Bacillota</taxon>
        <taxon>Bacilli</taxon>
        <taxon>Bacillales</taxon>
        <taxon>Bacillaceae</taxon>
        <taxon>Pseudobacillus</taxon>
    </lineage>
</organism>
<feature type="domain" description="Rhodanese" evidence="1">
    <location>
        <begin position="16"/>
        <end position="99"/>
    </location>
</feature>
<protein>
    <submittedName>
        <fullName evidence="2">Rhodanese-like domain protein</fullName>
    </submittedName>
</protein>
<name>A0ABR5B066_BACBA</name>
<evidence type="ECO:0000259" key="1">
    <source>
        <dbReference type="PROSITE" id="PS50206"/>
    </source>
</evidence>
<dbReference type="PROSITE" id="PS50206">
    <property type="entry name" value="RHODANESE_3"/>
    <property type="match status" value="1"/>
</dbReference>
<proteinExistence type="predicted"/>
<dbReference type="RefSeq" id="WP_041096769.1">
    <property type="nucleotide sequence ID" value="NZ_JARTHD010000044.1"/>
</dbReference>
<dbReference type="CDD" id="cd00158">
    <property type="entry name" value="RHOD"/>
    <property type="match status" value="1"/>
</dbReference>
<dbReference type="Proteomes" id="UP000031982">
    <property type="component" value="Unassembled WGS sequence"/>
</dbReference>
<accession>A0ABR5B066</accession>
<dbReference type="EMBL" id="JXLP01000002">
    <property type="protein sequence ID" value="KIL80011.1"/>
    <property type="molecule type" value="Genomic_DNA"/>
</dbReference>